<protein>
    <submittedName>
        <fullName evidence="1">Uncharacterized protein</fullName>
    </submittedName>
</protein>
<organism evidence="1 2">
    <name type="scientific">Xylaria grammica</name>
    <dbReference type="NCBI Taxonomy" id="363999"/>
    <lineage>
        <taxon>Eukaryota</taxon>
        <taxon>Fungi</taxon>
        <taxon>Dikarya</taxon>
        <taxon>Ascomycota</taxon>
        <taxon>Pezizomycotina</taxon>
        <taxon>Sordariomycetes</taxon>
        <taxon>Xylariomycetidae</taxon>
        <taxon>Xylariales</taxon>
        <taxon>Xylariaceae</taxon>
        <taxon>Xylaria</taxon>
    </lineage>
</organism>
<gene>
    <name evidence="1" type="ORF">EKO27_g7944</name>
</gene>
<sequence length="367" mass="40582">MDYNALPYIDGDTRTSRSVGTMLQTFGNNPLQISRPFNPPNIGRYPQVSSVLSNSVRNAPNISIYGAQSSYMENTFNNSLGESTEDQNSLPPSYISSLQSRTLGTPSYRKPSLTNILGAPNSMWGLLGQLRSTGISSSQAPVEVAANDQIRTLLAGGVSPNYMGDPYRVANQSANIPEHLNTSVWITNLPPDLTVKMLLDNVRGCGKVYATVVNGPERDHHITAASKLVFFDVAGCEKLLSQSLQGRFVVGGYVPRVRRNRIRTAAKPPSPSSRVLHIEGPGCLVNETYLASLYRTANITWQDEEVIVLSSTDRLTRLEWRFGSFRCQAESAWHLIERVKRMPGMPPWLQQLWQRVTVHFGVDPCAT</sequence>
<accession>A0A439CY57</accession>
<evidence type="ECO:0000313" key="2">
    <source>
        <dbReference type="Proteomes" id="UP000286045"/>
    </source>
</evidence>
<dbReference type="EMBL" id="RYZI01000278">
    <property type="protein sequence ID" value="RWA07162.1"/>
    <property type="molecule type" value="Genomic_DNA"/>
</dbReference>
<dbReference type="STRING" id="363999.A0A439CY57"/>
<dbReference type="GO" id="GO:0003676">
    <property type="term" value="F:nucleic acid binding"/>
    <property type="evidence" value="ECO:0007669"/>
    <property type="project" value="InterPro"/>
</dbReference>
<dbReference type="SUPFAM" id="SSF54928">
    <property type="entry name" value="RNA-binding domain, RBD"/>
    <property type="match status" value="1"/>
</dbReference>
<reference evidence="1 2" key="1">
    <citation type="submission" date="2018-12" db="EMBL/GenBank/DDBJ databases">
        <title>Draft genome sequence of Xylaria grammica IHI A82.</title>
        <authorList>
            <person name="Buettner E."/>
            <person name="Kellner H."/>
        </authorList>
    </citation>
    <scope>NUCLEOTIDE SEQUENCE [LARGE SCALE GENOMIC DNA]</scope>
    <source>
        <strain evidence="1 2">IHI A82</strain>
    </source>
</reference>
<keyword evidence="2" id="KW-1185">Reference proteome</keyword>
<comment type="caution">
    <text evidence="1">The sequence shown here is derived from an EMBL/GenBank/DDBJ whole genome shotgun (WGS) entry which is preliminary data.</text>
</comment>
<dbReference type="InterPro" id="IPR035979">
    <property type="entry name" value="RBD_domain_sf"/>
</dbReference>
<dbReference type="AlphaFoldDB" id="A0A439CY57"/>
<proteinExistence type="predicted"/>
<name>A0A439CY57_9PEZI</name>
<dbReference type="Proteomes" id="UP000286045">
    <property type="component" value="Unassembled WGS sequence"/>
</dbReference>
<evidence type="ECO:0000313" key="1">
    <source>
        <dbReference type="EMBL" id="RWA07162.1"/>
    </source>
</evidence>